<feature type="non-terminal residue" evidence="1">
    <location>
        <position position="1"/>
    </location>
</feature>
<name>A0AAE0VHL5_9BIVA</name>
<reference evidence="1" key="2">
    <citation type="journal article" date="2021" name="Genome Biol. Evol.">
        <title>Developing a high-quality reference genome for a parasitic bivalve with doubly uniparental inheritance (Bivalvia: Unionida).</title>
        <authorList>
            <person name="Smith C.H."/>
        </authorList>
    </citation>
    <scope>NUCLEOTIDE SEQUENCE</scope>
    <source>
        <strain evidence="1">CHS0354</strain>
        <tissue evidence="1">Mantle</tissue>
    </source>
</reference>
<comment type="caution">
    <text evidence="1">The sequence shown here is derived from an EMBL/GenBank/DDBJ whole genome shotgun (WGS) entry which is preliminary data.</text>
</comment>
<dbReference type="AlphaFoldDB" id="A0AAE0VHL5"/>
<dbReference type="Proteomes" id="UP001195483">
    <property type="component" value="Unassembled WGS sequence"/>
</dbReference>
<feature type="non-terminal residue" evidence="1">
    <location>
        <position position="85"/>
    </location>
</feature>
<accession>A0AAE0VHL5</accession>
<evidence type="ECO:0000313" key="2">
    <source>
        <dbReference type="Proteomes" id="UP001195483"/>
    </source>
</evidence>
<dbReference type="EMBL" id="JAEAOA010000257">
    <property type="protein sequence ID" value="KAK3577020.1"/>
    <property type="molecule type" value="Genomic_DNA"/>
</dbReference>
<keyword evidence="2" id="KW-1185">Reference proteome</keyword>
<proteinExistence type="predicted"/>
<evidence type="ECO:0000313" key="1">
    <source>
        <dbReference type="EMBL" id="KAK3577020.1"/>
    </source>
</evidence>
<gene>
    <name evidence="1" type="ORF">CHS0354_003085</name>
</gene>
<organism evidence="1 2">
    <name type="scientific">Potamilus streckersoni</name>
    <dbReference type="NCBI Taxonomy" id="2493646"/>
    <lineage>
        <taxon>Eukaryota</taxon>
        <taxon>Metazoa</taxon>
        <taxon>Spiralia</taxon>
        <taxon>Lophotrochozoa</taxon>
        <taxon>Mollusca</taxon>
        <taxon>Bivalvia</taxon>
        <taxon>Autobranchia</taxon>
        <taxon>Heteroconchia</taxon>
        <taxon>Palaeoheterodonta</taxon>
        <taxon>Unionida</taxon>
        <taxon>Unionoidea</taxon>
        <taxon>Unionidae</taxon>
        <taxon>Ambleminae</taxon>
        <taxon>Lampsilini</taxon>
        <taxon>Potamilus</taxon>
    </lineage>
</organism>
<reference evidence="1" key="1">
    <citation type="journal article" date="2021" name="Genome Biol. Evol.">
        <title>A High-Quality Reference Genome for a Parasitic Bivalve with Doubly Uniparental Inheritance (Bivalvia: Unionida).</title>
        <authorList>
            <person name="Smith C.H."/>
        </authorList>
    </citation>
    <scope>NUCLEOTIDE SEQUENCE</scope>
    <source>
        <strain evidence="1">CHS0354</strain>
    </source>
</reference>
<reference evidence="1" key="3">
    <citation type="submission" date="2023-05" db="EMBL/GenBank/DDBJ databases">
        <authorList>
            <person name="Smith C.H."/>
        </authorList>
    </citation>
    <scope>NUCLEOTIDE SEQUENCE</scope>
    <source>
        <strain evidence="1">CHS0354</strain>
        <tissue evidence="1">Mantle</tissue>
    </source>
</reference>
<sequence>KQHTLMPMTLNNGLQSPNSWLVYSTASETLGITARKHQHGFDANCEEIQSLLQEKHQSKAYDIQSFANIHYMKNVNCVLSDVYGL</sequence>
<protein>
    <submittedName>
        <fullName evidence="1">Uncharacterized protein</fullName>
    </submittedName>
</protein>